<organism evidence="1 2">
    <name type="scientific">Parascedosporium putredinis</name>
    <dbReference type="NCBI Taxonomy" id="1442378"/>
    <lineage>
        <taxon>Eukaryota</taxon>
        <taxon>Fungi</taxon>
        <taxon>Dikarya</taxon>
        <taxon>Ascomycota</taxon>
        <taxon>Pezizomycotina</taxon>
        <taxon>Sordariomycetes</taxon>
        <taxon>Hypocreomycetidae</taxon>
        <taxon>Microascales</taxon>
        <taxon>Microascaceae</taxon>
        <taxon>Parascedosporium</taxon>
    </lineage>
</organism>
<accession>A0A9P1H4X5</accession>
<dbReference type="EMBL" id="CALLCH030000014">
    <property type="protein sequence ID" value="CAI4215991.1"/>
    <property type="molecule type" value="Genomic_DNA"/>
</dbReference>
<name>A0A9P1H4X5_9PEZI</name>
<sequence>MARALVVAARTVAVAARMLANRAPPNPAARRDPGILIALGPVEAHLGRAKEERTQFQLSQRAVHDVVVSIARLAKKGERHSADEDRMLLTVGPQVVDTLTQGISVAESGRSGQVLTAMVRKSPAATLAASASVMDDPSRATVAAWAPARKEMMKVLIFIVEKNAAGS</sequence>
<dbReference type="Proteomes" id="UP000838763">
    <property type="component" value="Unassembled WGS sequence"/>
</dbReference>
<evidence type="ECO:0000313" key="2">
    <source>
        <dbReference type="Proteomes" id="UP000838763"/>
    </source>
</evidence>
<gene>
    <name evidence="1" type="ORF">PPNO1_LOCUS5663</name>
</gene>
<evidence type="ECO:0000313" key="1">
    <source>
        <dbReference type="EMBL" id="CAI4215991.1"/>
    </source>
</evidence>
<proteinExistence type="predicted"/>
<protein>
    <submittedName>
        <fullName evidence="1">Uncharacterized protein</fullName>
    </submittedName>
</protein>
<comment type="caution">
    <text evidence="1">The sequence shown here is derived from an EMBL/GenBank/DDBJ whole genome shotgun (WGS) entry which is preliminary data.</text>
</comment>
<keyword evidence="2" id="KW-1185">Reference proteome</keyword>
<reference evidence="1" key="1">
    <citation type="submission" date="2022-11" db="EMBL/GenBank/DDBJ databases">
        <authorList>
            <person name="Scott C."/>
            <person name="Bruce N."/>
        </authorList>
    </citation>
    <scope>NUCLEOTIDE SEQUENCE</scope>
</reference>
<dbReference type="AlphaFoldDB" id="A0A9P1H4X5"/>